<protein>
    <submittedName>
        <fullName evidence="2">Uncharacterized protein</fullName>
    </submittedName>
</protein>
<feature type="compositionally biased region" description="Polar residues" evidence="1">
    <location>
        <begin position="510"/>
        <end position="523"/>
    </location>
</feature>
<reference evidence="2" key="1">
    <citation type="submission" date="2022-02" db="EMBL/GenBank/DDBJ databases">
        <authorList>
            <person name="Giguere J D."/>
        </authorList>
    </citation>
    <scope>NUCLEOTIDE SEQUENCE</scope>
    <source>
        <strain evidence="2">CCAP 1055/1</strain>
    </source>
</reference>
<dbReference type="EMBL" id="OU594944">
    <property type="protein sequence ID" value="CAG9287889.1"/>
    <property type="molecule type" value="Genomic_DNA"/>
</dbReference>
<dbReference type="Proteomes" id="UP000836788">
    <property type="component" value="Chromosome 3"/>
</dbReference>
<dbReference type="AlphaFoldDB" id="A0A8J9X9L9"/>
<organism evidence="2">
    <name type="scientific">Phaeodactylum tricornutum</name>
    <name type="common">Diatom</name>
    <dbReference type="NCBI Taxonomy" id="2850"/>
    <lineage>
        <taxon>Eukaryota</taxon>
        <taxon>Sar</taxon>
        <taxon>Stramenopiles</taxon>
        <taxon>Ochrophyta</taxon>
        <taxon>Bacillariophyta</taxon>
        <taxon>Bacillariophyceae</taxon>
        <taxon>Bacillariophycidae</taxon>
        <taxon>Naviculales</taxon>
        <taxon>Phaeodactylaceae</taxon>
        <taxon>Phaeodactylum</taxon>
    </lineage>
</organism>
<evidence type="ECO:0000256" key="1">
    <source>
        <dbReference type="SAM" id="MobiDB-lite"/>
    </source>
</evidence>
<sequence length="617" mass="68253">MTRLEKLQRTIIHFGSLKTTEAVEDDIVCGIEITPCASDSLSTLSTIPISSNESQAISWSDASQSTSDSFPQNTYLVHSFSCENVNCPSWDTSNSSKDVVFDGICDEYYEFSTKRNHSFIGPLTPKEHQFNTWQLRNRSENPNFCLGRGYVLPAQYECSSDAYLSEHGLLHSFAERDNCPDFINLVESEPERLHVYLTQSIASTLCQLTTRASDTPTISNDSTKQKLALQPQNSAYTQQESLVISLQENTNTIMILLSGPLVHLSSVMNILEAGRISSRKMSIHSFFYQQNIAKMLTCDSVLRSAVALRVQLKRWSRHITNKESNSKETGSCLDSDGTKIICTPKMLPLAYAYISEGQKNDVNLIQDVELKAVLNITDGGNSASALFPTFSSDSILVCESDDGLSEELYALDSIGSRLREELENAEQTLKYAAQSAHAKVSGPPAPTIHDDGDPYSYHLVEIKQKLKALERIERSLRKAMSRADKIICQVASDDDALDDTTVSTDVSSTESKSPGPSVKSSRSVRMPGTDGRKVHFAAEHQEFVFVTDTSNSWAGSGEDGPEVDESSGFLGKLEDVYYACEDIMDEMAFSCTKFFESNRPSATSSTVPIRRSTIHFV</sequence>
<accession>A0A8J9X9L9</accession>
<gene>
    <name evidence="2" type="ORF">PTTT1_LOCUS36887</name>
</gene>
<name>A0A8J9X9L9_PHATR</name>
<feature type="region of interest" description="Disordered" evidence="1">
    <location>
        <begin position="498"/>
        <end position="528"/>
    </location>
</feature>
<evidence type="ECO:0000313" key="2">
    <source>
        <dbReference type="EMBL" id="CAG9287889.1"/>
    </source>
</evidence>
<feature type="compositionally biased region" description="Low complexity" evidence="1">
    <location>
        <begin position="499"/>
        <end position="509"/>
    </location>
</feature>
<proteinExistence type="predicted"/>